<dbReference type="Pfam" id="PF03990">
    <property type="entry name" value="DUF348"/>
    <property type="match status" value="2"/>
</dbReference>
<gene>
    <name evidence="4" type="ORF">SAMN02744037_02501</name>
</gene>
<dbReference type="Gene3D" id="2.20.230.10">
    <property type="entry name" value="Resuscitation-promoting factor rpfb"/>
    <property type="match status" value="1"/>
</dbReference>
<dbReference type="OrthoDB" id="9798935at2"/>
<dbReference type="InterPro" id="IPR036908">
    <property type="entry name" value="RlpA-like_sf"/>
</dbReference>
<dbReference type="InterPro" id="IPR010611">
    <property type="entry name" value="3D_dom"/>
</dbReference>
<dbReference type="PANTHER" id="PTHR39160">
    <property type="entry name" value="CELL WALL-BINDING PROTEIN YOCH"/>
    <property type="match status" value="1"/>
</dbReference>
<dbReference type="EMBL" id="FRAE01000083">
    <property type="protein sequence ID" value="SHK51545.1"/>
    <property type="molecule type" value="Genomic_DNA"/>
</dbReference>
<dbReference type="PANTHER" id="PTHR39160:SF4">
    <property type="entry name" value="RESUSCITATION-PROMOTING FACTOR RPFB"/>
    <property type="match status" value="1"/>
</dbReference>
<name>A0A1M6T3J4_9FIRM</name>
<feature type="transmembrane region" description="Helical" evidence="2">
    <location>
        <begin position="30"/>
        <end position="50"/>
    </location>
</feature>
<dbReference type="RefSeq" id="WP_072890539.1">
    <property type="nucleotide sequence ID" value="NZ_FRAE01000083.1"/>
</dbReference>
<dbReference type="STRING" id="1123349.SAMN02744037_02501"/>
<dbReference type="SUPFAM" id="SSF50685">
    <property type="entry name" value="Barwin-like endoglucanases"/>
    <property type="match status" value="1"/>
</dbReference>
<dbReference type="InterPro" id="IPR007137">
    <property type="entry name" value="DUF348"/>
</dbReference>
<dbReference type="InterPro" id="IPR059180">
    <property type="entry name" value="3D_YorM"/>
</dbReference>
<dbReference type="CDD" id="cd14667">
    <property type="entry name" value="3D_containing_proteins"/>
    <property type="match status" value="1"/>
</dbReference>
<dbReference type="PROSITE" id="PS51109">
    <property type="entry name" value="G5"/>
    <property type="match status" value="1"/>
</dbReference>
<proteinExistence type="predicted"/>
<keyword evidence="2" id="KW-0472">Membrane</keyword>
<dbReference type="AlphaFoldDB" id="A0A1M6T3J4"/>
<dbReference type="Proteomes" id="UP000242497">
    <property type="component" value="Unassembled WGS sequence"/>
</dbReference>
<sequence>MRLELKEKVDKLLEFKKVEKLKEILEIKKVHITIISIVLVLGCIGIYDALNNKVTIAFDNKKENVRTFSKTVKELLEEKNIKLGKNDKVLPGLNSKLKDNTQIVVRRAFEVDLVLNGQTRKIITTENTVKDLLEKENITISKLDKLNFPLDHKLRKNDQIKLVRVQEQIVTQVEEVPFGVETVYDDNLDVGKFVQVQKGSNGQKEVTYKIVLNDGKEVSKTLIDEKVILDPTNEIVKKGTKNFIVTSRGDVRRFKKTLDVTATAYTAGFESTGKKPGDSGYGKTYMGTTVRPGVIAVDPKVIPLGSKVYIPYIGKTCTAEDIGGAIKGNKIDIYMSELSKAKKFGRKKLKVYILE</sequence>
<evidence type="ECO:0000256" key="1">
    <source>
        <dbReference type="ARBA" id="ARBA00022729"/>
    </source>
</evidence>
<evidence type="ECO:0000256" key="2">
    <source>
        <dbReference type="SAM" id="Phobius"/>
    </source>
</evidence>
<dbReference type="GO" id="GO:0019867">
    <property type="term" value="C:outer membrane"/>
    <property type="evidence" value="ECO:0007669"/>
    <property type="project" value="InterPro"/>
</dbReference>
<dbReference type="Gene3D" id="2.40.40.10">
    <property type="entry name" value="RlpA-like domain"/>
    <property type="match status" value="1"/>
</dbReference>
<reference evidence="5" key="1">
    <citation type="submission" date="2016-11" db="EMBL/GenBank/DDBJ databases">
        <authorList>
            <person name="Varghese N."/>
            <person name="Submissions S."/>
        </authorList>
    </citation>
    <scope>NUCLEOTIDE SEQUENCE [LARGE SCALE GENOMIC DNA]</scope>
    <source>
        <strain evidence="5">DSM 15518</strain>
    </source>
</reference>
<dbReference type="SMART" id="SM01208">
    <property type="entry name" value="G5"/>
    <property type="match status" value="1"/>
</dbReference>
<keyword evidence="2" id="KW-0812">Transmembrane</keyword>
<accession>A0A1M6T3J4</accession>
<feature type="domain" description="G5" evidence="3">
    <location>
        <begin position="162"/>
        <end position="242"/>
    </location>
</feature>
<organism evidence="4 5">
    <name type="scientific">Tepidibacter formicigenes DSM 15518</name>
    <dbReference type="NCBI Taxonomy" id="1123349"/>
    <lineage>
        <taxon>Bacteria</taxon>
        <taxon>Bacillati</taxon>
        <taxon>Bacillota</taxon>
        <taxon>Clostridia</taxon>
        <taxon>Peptostreptococcales</taxon>
        <taxon>Peptostreptococcaceae</taxon>
        <taxon>Tepidibacter</taxon>
    </lineage>
</organism>
<keyword evidence="5" id="KW-1185">Reference proteome</keyword>
<dbReference type="InterPro" id="IPR051933">
    <property type="entry name" value="Resuscitation_pf_RpfB"/>
</dbReference>
<dbReference type="GO" id="GO:0004553">
    <property type="term" value="F:hydrolase activity, hydrolyzing O-glycosyl compounds"/>
    <property type="evidence" value="ECO:0007669"/>
    <property type="project" value="InterPro"/>
</dbReference>
<keyword evidence="1" id="KW-0732">Signal</keyword>
<dbReference type="Pfam" id="PF06725">
    <property type="entry name" value="3D"/>
    <property type="match status" value="1"/>
</dbReference>
<dbReference type="Pfam" id="PF07501">
    <property type="entry name" value="G5"/>
    <property type="match status" value="1"/>
</dbReference>
<evidence type="ECO:0000313" key="4">
    <source>
        <dbReference type="EMBL" id="SHK51545.1"/>
    </source>
</evidence>
<keyword evidence="2" id="KW-1133">Transmembrane helix</keyword>
<dbReference type="GO" id="GO:0009254">
    <property type="term" value="P:peptidoglycan turnover"/>
    <property type="evidence" value="ECO:0007669"/>
    <property type="project" value="InterPro"/>
</dbReference>
<protein>
    <recommendedName>
        <fullName evidence="3">G5 domain-containing protein</fullName>
    </recommendedName>
</protein>
<evidence type="ECO:0000313" key="5">
    <source>
        <dbReference type="Proteomes" id="UP000242497"/>
    </source>
</evidence>
<dbReference type="InterPro" id="IPR011098">
    <property type="entry name" value="G5_dom"/>
</dbReference>
<evidence type="ECO:0000259" key="3">
    <source>
        <dbReference type="PROSITE" id="PS51109"/>
    </source>
</evidence>